<keyword evidence="6" id="KW-0598">Phosphotransferase system</keyword>
<dbReference type="PANTHER" id="PTHR30009:SF20">
    <property type="entry name" value="PTS SYSTEM GLUCOSE-SPECIFIC EIICB COMPONENT-RELATED"/>
    <property type="match status" value="1"/>
</dbReference>
<keyword evidence="2" id="KW-0813">Transport</keyword>
<dbReference type="KEGG" id="efr:EFREU_v1c03140"/>
<dbReference type="InterPro" id="IPR050429">
    <property type="entry name" value="PTS_Glucose_EIICBA"/>
</dbReference>
<comment type="subcellular location">
    <subcellularLocation>
        <location evidence="1">Cell membrane</location>
        <topology evidence="1">Multi-pass membrane protein</topology>
    </subcellularLocation>
</comment>
<dbReference type="GO" id="GO:0090563">
    <property type="term" value="F:protein-phosphocysteine-sugar phosphotransferase activity"/>
    <property type="evidence" value="ECO:0007669"/>
    <property type="project" value="TreeGrafter"/>
</dbReference>
<dbReference type="PANTHER" id="PTHR30009">
    <property type="entry name" value="CYTOCHROME C-TYPE SYNTHESIS PROTEIN AND PTS TRANSMEMBRANE COMPONENT"/>
    <property type="match status" value="1"/>
</dbReference>
<keyword evidence="9" id="KW-1133">Transmembrane helix</keyword>
<dbReference type="Gene3D" id="3.30.1360.60">
    <property type="entry name" value="Glucose permease domain IIB"/>
    <property type="match status" value="1"/>
</dbReference>
<keyword evidence="5" id="KW-0808">Transferase</keyword>
<evidence type="ECO:0000256" key="6">
    <source>
        <dbReference type="ARBA" id="ARBA00022683"/>
    </source>
</evidence>
<dbReference type="PROSITE" id="PS51098">
    <property type="entry name" value="PTS_EIIB_TYPE_1"/>
    <property type="match status" value="1"/>
</dbReference>
<evidence type="ECO:0000313" key="12">
    <source>
        <dbReference type="Proteomes" id="UP000232222"/>
    </source>
</evidence>
<protein>
    <submittedName>
        <fullName evidence="11">PTS maltose transporter subunit IICB</fullName>
    </submittedName>
</protein>
<keyword evidence="10" id="KW-0472">Membrane</keyword>
<evidence type="ECO:0000256" key="4">
    <source>
        <dbReference type="ARBA" id="ARBA00022597"/>
    </source>
</evidence>
<reference evidence="11 12" key="1">
    <citation type="submission" date="2017-11" db="EMBL/GenBank/DDBJ databases">
        <title>Genome sequence of Entomoplasma freundtii BARC 318 (ATCC 51999).</title>
        <authorList>
            <person name="Lo W.-S."/>
            <person name="Gasparich G.E."/>
            <person name="Kuo C.-H."/>
        </authorList>
    </citation>
    <scope>NUCLEOTIDE SEQUENCE [LARGE SCALE GENOMIC DNA]</scope>
    <source>
        <strain evidence="11 12">BARC 318</strain>
    </source>
</reference>
<dbReference type="AlphaFoldDB" id="A0A2K8NR70"/>
<dbReference type="InterPro" id="IPR013013">
    <property type="entry name" value="PTS_EIIC_1"/>
</dbReference>
<gene>
    <name evidence="11" type="ORF">EFREU_v1c03140</name>
</gene>
<evidence type="ECO:0000256" key="1">
    <source>
        <dbReference type="ARBA" id="ARBA00004651"/>
    </source>
</evidence>
<sequence length="598" mass="66076">METDKDLPENNNSDKNLLVQALPKEKVDLTKKPSFLEKWFAPMKNKKPRKDNKFFGFMQQLGGTFMLPVAVLSIAGVFLGLGSGLQSVVTNEVSHVGYTILGFIGTIGQFFFDLLGLSFTIAIVVGLASNNAGSAAFAAVLSYFGTLAGMNFMIGVLPPHVYSVIFNSAGVEAETIKLVKPMFGFAKVMDLSILGAIFNGIIVWKLHEFFQYKQLPTAFSFFGGKRLTPSISLIVFPVFGMALVFIWPWIAKGLYWMGVGFTYLGHFGPGLFIFTSRLLCPTGLHHMLNALFSQTAVGGNWTIIQNDGTEIIVQGTLKAMQAFLGNGQMIPPELARWMTGSYILPIFFGLPAAAFAIYMAAKKDQRPVIKGAIISGILATAVGGVTETIEFLFLFIAPWLYIFHALMVGLGYIVFSLARTQIGLGGELPTWIIYGPIQGWATRWWMALICGPIWSLIYFNVFYFSIKKFDIKTIGRTAEIKTNTLMNNFVGDALKAPTDKNKKRAKTKEAKVKPEEIMAEQILLMVGGWNNIDKLTNCFSRLRMTFKEPIELTDEQVKAIGAVGLIKISDTSYQIVCGAKVEGVRDFMERKKVLISND</sequence>
<dbReference type="PROSITE" id="PS51103">
    <property type="entry name" value="PTS_EIIC_TYPE_1"/>
    <property type="match status" value="1"/>
</dbReference>
<accession>A0A2K8NR70</accession>
<evidence type="ECO:0000256" key="9">
    <source>
        <dbReference type="ARBA" id="ARBA00022989"/>
    </source>
</evidence>
<evidence type="ECO:0000256" key="8">
    <source>
        <dbReference type="ARBA" id="ARBA00022777"/>
    </source>
</evidence>
<evidence type="ECO:0000313" key="11">
    <source>
        <dbReference type="EMBL" id="ATZ16340.1"/>
    </source>
</evidence>
<dbReference type="EMBL" id="CP024962">
    <property type="protein sequence ID" value="ATZ16340.1"/>
    <property type="molecule type" value="Genomic_DNA"/>
</dbReference>
<proteinExistence type="predicted"/>
<dbReference type="Pfam" id="PF02378">
    <property type="entry name" value="PTS_EIIC"/>
    <property type="match status" value="1"/>
</dbReference>
<dbReference type="SUPFAM" id="SSF55604">
    <property type="entry name" value="Glucose permease domain IIB"/>
    <property type="match status" value="1"/>
</dbReference>
<evidence type="ECO:0000256" key="7">
    <source>
        <dbReference type="ARBA" id="ARBA00022692"/>
    </source>
</evidence>
<evidence type="ECO:0000256" key="3">
    <source>
        <dbReference type="ARBA" id="ARBA00022475"/>
    </source>
</evidence>
<dbReference type="RefSeq" id="WP_100609291.1">
    <property type="nucleotide sequence ID" value="NZ_CP024962.1"/>
</dbReference>
<evidence type="ECO:0000256" key="10">
    <source>
        <dbReference type="ARBA" id="ARBA00023136"/>
    </source>
</evidence>
<dbReference type="GO" id="GO:0005886">
    <property type="term" value="C:plasma membrane"/>
    <property type="evidence" value="ECO:0007669"/>
    <property type="project" value="UniProtKB-SubCell"/>
</dbReference>
<evidence type="ECO:0000256" key="2">
    <source>
        <dbReference type="ARBA" id="ARBA00022448"/>
    </source>
</evidence>
<evidence type="ECO:0000256" key="5">
    <source>
        <dbReference type="ARBA" id="ARBA00022679"/>
    </source>
</evidence>
<dbReference type="InterPro" id="IPR018113">
    <property type="entry name" value="PTrfase_EIIB_Cys"/>
</dbReference>
<dbReference type="InterPro" id="IPR036878">
    <property type="entry name" value="Glu_permease_IIB"/>
</dbReference>
<dbReference type="GO" id="GO:0016301">
    <property type="term" value="F:kinase activity"/>
    <property type="evidence" value="ECO:0007669"/>
    <property type="project" value="UniProtKB-KW"/>
</dbReference>
<name>A0A2K8NR70_9MOLU</name>
<dbReference type="OrthoDB" id="9764327at2"/>
<dbReference type="Pfam" id="PF00367">
    <property type="entry name" value="PTS_EIIB"/>
    <property type="match status" value="1"/>
</dbReference>
<dbReference type="GO" id="GO:0009401">
    <property type="term" value="P:phosphoenolpyruvate-dependent sugar phosphotransferase system"/>
    <property type="evidence" value="ECO:0007669"/>
    <property type="project" value="UniProtKB-KW"/>
</dbReference>
<keyword evidence="12" id="KW-1185">Reference proteome</keyword>
<keyword evidence="7" id="KW-0812">Transmembrane</keyword>
<dbReference type="InterPro" id="IPR003352">
    <property type="entry name" value="PTS_EIIC"/>
</dbReference>
<dbReference type="Proteomes" id="UP000232222">
    <property type="component" value="Chromosome"/>
</dbReference>
<dbReference type="GO" id="GO:0008982">
    <property type="term" value="F:protein-N(PI)-phosphohistidine-sugar phosphotransferase activity"/>
    <property type="evidence" value="ECO:0007669"/>
    <property type="project" value="InterPro"/>
</dbReference>
<dbReference type="InterPro" id="IPR001996">
    <property type="entry name" value="PTS_IIB_1"/>
</dbReference>
<organism evidence="11 12">
    <name type="scientific">Entomoplasma freundtii</name>
    <dbReference type="NCBI Taxonomy" id="74700"/>
    <lineage>
        <taxon>Bacteria</taxon>
        <taxon>Bacillati</taxon>
        <taxon>Mycoplasmatota</taxon>
        <taxon>Mollicutes</taxon>
        <taxon>Entomoplasmatales</taxon>
        <taxon>Entomoplasmataceae</taxon>
        <taxon>Entomoplasma</taxon>
    </lineage>
</organism>
<keyword evidence="4" id="KW-0762">Sugar transport</keyword>
<keyword evidence="8" id="KW-0418">Kinase</keyword>
<keyword evidence="3" id="KW-1003">Cell membrane</keyword>